<feature type="compositionally biased region" description="Basic and acidic residues" evidence="2">
    <location>
        <begin position="1"/>
        <end position="10"/>
    </location>
</feature>
<dbReference type="Pfam" id="PF10373">
    <property type="entry name" value="EST1_DNA_bind"/>
    <property type="match status" value="1"/>
</dbReference>
<dbReference type="eggNOG" id="KOG2162">
    <property type="taxonomic scope" value="Eukaryota"/>
</dbReference>
<dbReference type="HOGENOM" id="CLU_358873_0_0_1"/>
<dbReference type="GO" id="GO:0070034">
    <property type="term" value="F:telomerase RNA binding"/>
    <property type="evidence" value="ECO:0007669"/>
    <property type="project" value="TreeGrafter"/>
</dbReference>
<evidence type="ECO:0000256" key="1">
    <source>
        <dbReference type="ARBA" id="ARBA00023161"/>
    </source>
</evidence>
<feature type="compositionally biased region" description="Basic and acidic residues" evidence="2">
    <location>
        <begin position="56"/>
        <end position="72"/>
    </location>
</feature>
<dbReference type="InterPro" id="IPR011990">
    <property type="entry name" value="TPR-like_helical_dom_sf"/>
</dbReference>
<dbReference type="EnsemblMetazoa" id="SMAR002633-RA">
    <property type="protein sequence ID" value="SMAR002633-PA"/>
    <property type="gene ID" value="SMAR002633"/>
</dbReference>
<evidence type="ECO:0000259" key="3">
    <source>
        <dbReference type="Pfam" id="PF10373"/>
    </source>
</evidence>
<reference evidence="6" key="1">
    <citation type="submission" date="2011-05" db="EMBL/GenBank/DDBJ databases">
        <authorList>
            <person name="Richards S.R."/>
            <person name="Qu J."/>
            <person name="Jiang H."/>
            <person name="Jhangiani S.N."/>
            <person name="Agravi P."/>
            <person name="Goodspeed R."/>
            <person name="Gross S."/>
            <person name="Mandapat C."/>
            <person name="Jackson L."/>
            <person name="Mathew T."/>
            <person name="Pu L."/>
            <person name="Thornton R."/>
            <person name="Saada N."/>
            <person name="Wilczek-Boney K.B."/>
            <person name="Lee S."/>
            <person name="Kovar C."/>
            <person name="Wu Y."/>
            <person name="Scherer S.E."/>
            <person name="Worley K.C."/>
            <person name="Muzny D.M."/>
            <person name="Gibbs R."/>
        </authorList>
    </citation>
    <scope>NUCLEOTIDE SEQUENCE</scope>
    <source>
        <strain evidence="6">Brora</strain>
    </source>
</reference>
<evidence type="ECO:0000313" key="6">
    <source>
        <dbReference type="Proteomes" id="UP000014500"/>
    </source>
</evidence>
<feature type="compositionally biased region" description="Polar residues" evidence="2">
    <location>
        <begin position="216"/>
        <end position="227"/>
    </location>
</feature>
<dbReference type="InterPro" id="IPR019458">
    <property type="entry name" value="Est1-like_N"/>
</dbReference>
<proteinExistence type="predicted"/>
<dbReference type="GO" id="GO:0005697">
    <property type="term" value="C:telomerase holoenzyme complex"/>
    <property type="evidence" value="ECO:0007669"/>
    <property type="project" value="TreeGrafter"/>
</dbReference>
<dbReference type="InterPro" id="IPR018834">
    <property type="entry name" value="DNA/RNA-bd_Est1-type"/>
</dbReference>
<feature type="compositionally biased region" description="Basic and acidic residues" evidence="2">
    <location>
        <begin position="352"/>
        <end position="372"/>
    </location>
</feature>
<dbReference type="Proteomes" id="UP000014500">
    <property type="component" value="Unassembled WGS sequence"/>
</dbReference>
<dbReference type="AlphaFoldDB" id="T1INQ0"/>
<feature type="domain" description="Telomerase activating protein Est1-like N-terminal" evidence="4">
    <location>
        <begin position="539"/>
        <end position="641"/>
    </location>
</feature>
<feature type="region of interest" description="Disordered" evidence="2">
    <location>
        <begin position="169"/>
        <end position="395"/>
    </location>
</feature>
<evidence type="ECO:0000259" key="4">
    <source>
        <dbReference type="Pfam" id="PF10374"/>
    </source>
</evidence>
<dbReference type="EMBL" id="JH431198">
    <property type="status" value="NOT_ANNOTATED_CDS"/>
    <property type="molecule type" value="Genomic_DNA"/>
</dbReference>
<feature type="compositionally biased region" description="Basic and acidic residues" evidence="2">
    <location>
        <begin position="737"/>
        <end position="751"/>
    </location>
</feature>
<organism evidence="5 6">
    <name type="scientific">Strigamia maritima</name>
    <name type="common">European centipede</name>
    <name type="synonym">Geophilus maritimus</name>
    <dbReference type="NCBI Taxonomy" id="126957"/>
    <lineage>
        <taxon>Eukaryota</taxon>
        <taxon>Metazoa</taxon>
        <taxon>Ecdysozoa</taxon>
        <taxon>Arthropoda</taxon>
        <taxon>Myriapoda</taxon>
        <taxon>Chilopoda</taxon>
        <taxon>Pleurostigmophora</taxon>
        <taxon>Geophilomorpha</taxon>
        <taxon>Linotaeniidae</taxon>
        <taxon>Strigamia</taxon>
    </lineage>
</organism>
<dbReference type="Gene3D" id="1.25.40.10">
    <property type="entry name" value="Tetratricopeptide repeat domain"/>
    <property type="match status" value="1"/>
</dbReference>
<dbReference type="SUPFAM" id="SSF48452">
    <property type="entry name" value="TPR-like"/>
    <property type="match status" value="1"/>
</dbReference>
<dbReference type="STRING" id="126957.T1INQ0"/>
<dbReference type="PANTHER" id="PTHR15696:SF0">
    <property type="entry name" value="TELOMERASE-BINDING PROTEIN EST1A"/>
    <property type="match status" value="1"/>
</dbReference>
<accession>T1INQ0</accession>
<name>T1INQ0_STRMM</name>
<feature type="compositionally biased region" description="Basic and acidic residues" evidence="2">
    <location>
        <begin position="235"/>
        <end position="250"/>
    </location>
</feature>
<sequence length="781" mass="89359">MAERFKHDPAIPRVKITRQDLKDGLENTNSKSKDGDRNTTKNIKYGSQPYKPGEGTLRKREIEIKLENENILEKSGNSSKNERKSKNRRPDQKIYQVKKATEGRNSVELKIDECLVVDNHEKKEKFKGGISNKCRNALIQKPSVCLFGIEDEKVSKKTENSNLVNSRVKNGVFDGENGARQADRRGRPYRTRSMCSRSSNERCEEPLEKTLENGLKISNETSSTTSWADEMEREDEQKNLQKPLKPEAKHHNTTPKPEPKYIKPEPKYPITKSHRPHTEKRFDRKPLTNGTTDRISPDGKPEPKTPILDETEQNDHQNSDQSSLFEMADVESCSSPPKNPKRKIKTKKRRPKSESSTDEKSPAKNADRREKNNQNTSKGGGILHLPTGRPPSAPMQPTMVFTGNLYNPNNPAQPKAVYRPIQGDQRHEVPVHAAIGSCYSEHGRGSSNTYNNFAYQQHPEPMNWRVRGPDGGSMNMSKSAFINKNMFEATQCEQDIGRILSMSFERMDLISLNSSRFAVQMRYETIILQDIEYSAEVNIEQLLWKAVFYQVIEAFRKQMVDNPSFKEKIKQTMLQIIDEAVLFYESLLEKLQEKYGFNLSIFLDCEVAVRPKMQVLVKKALMSAQKMIISLGDLARYKELANETLNYKKAKNLYLKAQQLAPKNGRPYNQLAILALYERRKLDAVYYYMRSLSASNPFLSAKEGLNQVFDDAKKKPLKAILYEQVEKLRLECQNAKQVKEKKKDGPEREEVWFLPDGASAINSENSDDDSYDDLGKLSTVD</sequence>
<keyword evidence="1" id="KW-0866">Nonsense-mediated mRNA decay</keyword>
<feature type="compositionally biased region" description="Basic residues" evidence="2">
    <location>
        <begin position="339"/>
        <end position="351"/>
    </location>
</feature>
<dbReference type="Pfam" id="PF10374">
    <property type="entry name" value="EST1"/>
    <property type="match status" value="1"/>
</dbReference>
<evidence type="ECO:0000313" key="5">
    <source>
        <dbReference type="EnsemblMetazoa" id="SMAR002633-PA"/>
    </source>
</evidence>
<feature type="compositionally biased region" description="Basic and acidic residues" evidence="2">
    <location>
        <begin position="80"/>
        <end position="92"/>
    </location>
</feature>
<dbReference type="PhylomeDB" id="T1INQ0"/>
<dbReference type="InterPro" id="IPR045153">
    <property type="entry name" value="Est1/Ebs1-like"/>
</dbReference>
<feature type="compositionally biased region" description="Basic and acidic residues" evidence="2">
    <location>
        <begin position="17"/>
        <end position="39"/>
    </location>
</feature>
<protein>
    <submittedName>
        <fullName evidence="5">Uncharacterized protein</fullName>
    </submittedName>
</protein>
<dbReference type="GO" id="GO:0000184">
    <property type="term" value="P:nuclear-transcribed mRNA catabolic process, nonsense-mediated decay"/>
    <property type="evidence" value="ECO:0007669"/>
    <property type="project" value="UniProtKB-KW"/>
</dbReference>
<reference evidence="5" key="2">
    <citation type="submission" date="2015-02" db="UniProtKB">
        <authorList>
            <consortium name="EnsemblMetazoa"/>
        </authorList>
    </citation>
    <scope>IDENTIFICATION</scope>
</reference>
<keyword evidence="6" id="KW-1185">Reference proteome</keyword>
<feature type="compositionally biased region" description="Basic and acidic residues" evidence="2">
    <location>
        <begin position="199"/>
        <end position="211"/>
    </location>
</feature>
<feature type="compositionally biased region" description="Basic and acidic residues" evidence="2">
    <location>
        <begin position="257"/>
        <end position="266"/>
    </location>
</feature>
<feature type="region of interest" description="Disordered" evidence="2">
    <location>
        <begin position="1"/>
        <end position="95"/>
    </location>
</feature>
<dbReference type="GO" id="GO:0042162">
    <property type="term" value="F:telomeric DNA binding"/>
    <property type="evidence" value="ECO:0007669"/>
    <property type="project" value="TreeGrafter"/>
</dbReference>
<dbReference type="PANTHER" id="PTHR15696">
    <property type="entry name" value="SMG-7 SUPPRESSOR WITH MORPHOLOGICAL EFFECT ON GENITALIA PROTEIN 7"/>
    <property type="match status" value="1"/>
</dbReference>
<feature type="region of interest" description="Disordered" evidence="2">
    <location>
        <begin position="737"/>
        <end position="781"/>
    </location>
</feature>
<feature type="domain" description="DNA/RNA-binding" evidence="3">
    <location>
        <begin position="650"/>
        <end position="724"/>
    </location>
</feature>
<evidence type="ECO:0000256" key="2">
    <source>
        <dbReference type="SAM" id="MobiDB-lite"/>
    </source>
</evidence>